<dbReference type="AlphaFoldDB" id="A0A0F7VN08"/>
<sequence>MFDHTPLLQKLDGESTPGGILEQLDEIDRAERGFTALQTDRPA</sequence>
<dbReference type="EMBL" id="LN831790">
    <property type="protein sequence ID" value="CQR60850.1"/>
    <property type="molecule type" value="Genomic_DNA"/>
</dbReference>
<evidence type="ECO:0000313" key="1">
    <source>
        <dbReference type="EMBL" id="CQR60850.1"/>
    </source>
</evidence>
<organism evidence="1 2">
    <name type="scientific">Streptomyces leeuwenhoekii</name>
    <dbReference type="NCBI Taxonomy" id="1437453"/>
    <lineage>
        <taxon>Bacteria</taxon>
        <taxon>Bacillati</taxon>
        <taxon>Actinomycetota</taxon>
        <taxon>Actinomycetes</taxon>
        <taxon>Kitasatosporales</taxon>
        <taxon>Streptomycetaceae</taxon>
        <taxon>Streptomyces</taxon>
    </lineage>
</organism>
<dbReference type="RefSeq" id="WP_258958088.1">
    <property type="nucleotide sequence ID" value="NZ_AZSD01000168.1"/>
</dbReference>
<reference evidence="1 2" key="1">
    <citation type="submission" date="2015-02" db="EMBL/GenBank/DDBJ databases">
        <authorList>
            <person name="Gomez-Escribano P.J."/>
        </authorList>
    </citation>
    <scope>NUCLEOTIDE SEQUENCE [LARGE SCALE GENOMIC DNA]</scope>
    <source>
        <strain evidence="2">C34 (DSM 42122 / NRRL B-24963)</strain>
    </source>
</reference>
<dbReference type="KEGG" id="sle:sle_13880"/>
<proteinExistence type="predicted"/>
<accession>A0A0F7VN08</accession>
<evidence type="ECO:0000313" key="2">
    <source>
        <dbReference type="Proteomes" id="UP000035016"/>
    </source>
</evidence>
<protein>
    <submittedName>
        <fullName evidence="1">Uncharacterized protein</fullName>
    </submittedName>
</protein>
<name>A0A0F7VN08_STRLW</name>
<gene>
    <name evidence="1" type="primary">sle_13880</name>
</gene>
<dbReference type="Proteomes" id="UP000035016">
    <property type="component" value="Chromosome Chromosome"/>
</dbReference>